<reference evidence="12 13" key="1">
    <citation type="submission" date="2018-07" db="EMBL/GenBank/DDBJ databases">
        <title>Genomic Encyclopedia of Type Strains, Phase IV (KMG-IV): sequencing the most valuable type-strain genomes for metagenomic binning, comparative biology and taxonomic classification.</title>
        <authorList>
            <person name="Goeker M."/>
        </authorList>
    </citation>
    <scope>NUCLEOTIDE SEQUENCE [LARGE SCALE GENOMIC DNA]</scope>
    <source>
        <strain evidence="12 13">DSM 16500</strain>
    </source>
</reference>
<dbReference type="SFLD" id="SFLDS00029">
    <property type="entry name" value="Radical_SAM"/>
    <property type="match status" value="1"/>
</dbReference>
<evidence type="ECO:0000256" key="3">
    <source>
        <dbReference type="ARBA" id="ARBA00017228"/>
    </source>
</evidence>
<dbReference type="InterPro" id="IPR004559">
    <property type="entry name" value="HemW-like"/>
</dbReference>
<dbReference type="InterPro" id="IPR058240">
    <property type="entry name" value="rSAM_sf"/>
</dbReference>
<dbReference type="GO" id="GO:0006779">
    <property type="term" value="P:porphyrin-containing compound biosynthetic process"/>
    <property type="evidence" value="ECO:0007669"/>
    <property type="project" value="InterPro"/>
</dbReference>
<dbReference type="SFLD" id="SFLDG01065">
    <property type="entry name" value="anaerobic_coproporphyrinogen-I"/>
    <property type="match status" value="1"/>
</dbReference>
<dbReference type="SFLD" id="SFLDF00562">
    <property type="entry name" value="HemN-like__clustered_with_heat"/>
    <property type="match status" value="1"/>
</dbReference>
<dbReference type="OrthoDB" id="9808022at2"/>
<evidence type="ECO:0000256" key="5">
    <source>
        <dbReference type="ARBA" id="ARBA00022691"/>
    </source>
</evidence>
<dbReference type="SFLD" id="SFLDG01082">
    <property type="entry name" value="B12-binding_domain_containing"/>
    <property type="match status" value="1"/>
</dbReference>
<dbReference type="SFLD" id="SFLDF00288">
    <property type="entry name" value="HemN-like__clustered_with_nucl"/>
    <property type="match status" value="1"/>
</dbReference>
<keyword evidence="5 10" id="KW-0949">S-adenosyl-L-methionine</keyword>
<evidence type="ECO:0000256" key="4">
    <source>
        <dbReference type="ARBA" id="ARBA00022617"/>
    </source>
</evidence>
<evidence type="ECO:0000259" key="11">
    <source>
        <dbReference type="PROSITE" id="PS51918"/>
    </source>
</evidence>
<dbReference type="Pfam" id="PF04055">
    <property type="entry name" value="Radical_SAM"/>
    <property type="match status" value="1"/>
</dbReference>
<dbReference type="NCBIfam" id="TIGR00539">
    <property type="entry name" value="hemN_rel"/>
    <property type="match status" value="1"/>
</dbReference>
<dbReference type="SMART" id="SM00729">
    <property type="entry name" value="Elp3"/>
    <property type="match status" value="1"/>
</dbReference>
<comment type="cofactor">
    <cofactor evidence="1">
        <name>[4Fe-4S] cluster</name>
        <dbReference type="ChEBI" id="CHEBI:49883"/>
    </cofactor>
</comment>
<dbReference type="RefSeq" id="WP_114835223.1">
    <property type="nucleotide sequence ID" value="NZ_LR699114.1"/>
</dbReference>
<accession>A0A370G9R5</accession>
<dbReference type="Pfam" id="PF06969">
    <property type="entry name" value="HemN_C"/>
    <property type="match status" value="1"/>
</dbReference>
<evidence type="ECO:0000256" key="10">
    <source>
        <dbReference type="RuleBase" id="RU364116"/>
    </source>
</evidence>
<sequence>MPIFTENLPLSLYIHIPWCVRKCPYCDFNSHEARSSLPEADYVNALLQELDAHLPLVHGRPLTSIFFGGGTPSLLSGNAIEQILEGISKRMALNPQIEITLEANPGTIDQARFNDFHRAGINRLSLGIQSLQNDKLKKLGRIHDRDHALRAISCALSAGFTNFNLDLMYGLPDQTIEDALQDIDTALAFHPPHFSWYQLTIEPNTLFYHQPPVLPHDDMLWEMQLAGQQRIAASGLQQYEVSAYAQPQKACAHNLNYWTFGDYLGIGAGSHSKITDPETGKVVRFSQVRHPKDYLNPAKRLAPFKTVSMEDLIFEFMLNVLRLTHGIPASLFTLRTGLPLSVIEPLLAQAKEKGLLLDDSENIVASTLGKQFLNDLITLFLPKTQAK</sequence>
<dbReference type="InterPro" id="IPR007197">
    <property type="entry name" value="rSAM"/>
</dbReference>
<dbReference type="InterPro" id="IPR013785">
    <property type="entry name" value="Aldolase_TIM"/>
</dbReference>
<dbReference type="GO" id="GO:0051539">
    <property type="term" value="F:4 iron, 4 sulfur cluster binding"/>
    <property type="evidence" value="ECO:0007669"/>
    <property type="project" value="UniProtKB-UniRule"/>
</dbReference>
<evidence type="ECO:0000256" key="1">
    <source>
        <dbReference type="ARBA" id="ARBA00001966"/>
    </source>
</evidence>
<proteinExistence type="inferred from homology"/>
<dbReference type="GO" id="GO:0046872">
    <property type="term" value="F:metal ion binding"/>
    <property type="evidence" value="ECO:0007669"/>
    <property type="project" value="UniProtKB-UniRule"/>
</dbReference>
<keyword evidence="6 10" id="KW-0479">Metal-binding</keyword>
<evidence type="ECO:0000313" key="12">
    <source>
        <dbReference type="EMBL" id="RDI39204.1"/>
    </source>
</evidence>
<comment type="function">
    <text evidence="10">Probably acts as a heme chaperone, transferring heme to an unknown acceptor. Binds one molecule of heme per monomer, possibly covalently. Binds 1 [4Fe-4S] cluster. The cluster is coordinated with 3 cysteines and an exchangeable S-adenosyl-L-methionine.</text>
</comment>
<dbReference type="InterPro" id="IPR034505">
    <property type="entry name" value="Coproporphyrinogen-III_oxidase"/>
</dbReference>
<evidence type="ECO:0000313" key="13">
    <source>
        <dbReference type="Proteomes" id="UP000254720"/>
    </source>
</evidence>
<keyword evidence="13" id="KW-1185">Reference proteome</keyword>
<evidence type="ECO:0000256" key="8">
    <source>
        <dbReference type="ARBA" id="ARBA00023014"/>
    </source>
</evidence>
<dbReference type="InterPro" id="IPR006638">
    <property type="entry name" value="Elp3/MiaA/NifB-like_rSAM"/>
</dbReference>
<gene>
    <name evidence="12" type="ORF">C8D86_1279</name>
</gene>
<evidence type="ECO:0000256" key="6">
    <source>
        <dbReference type="ARBA" id="ARBA00022723"/>
    </source>
</evidence>
<dbReference type="CDD" id="cd01335">
    <property type="entry name" value="Radical_SAM"/>
    <property type="match status" value="1"/>
</dbReference>
<dbReference type="EMBL" id="QQAX01000027">
    <property type="protein sequence ID" value="RDI39204.1"/>
    <property type="molecule type" value="Genomic_DNA"/>
</dbReference>
<dbReference type="SUPFAM" id="SSF102114">
    <property type="entry name" value="Radical SAM enzymes"/>
    <property type="match status" value="1"/>
</dbReference>
<dbReference type="PANTHER" id="PTHR13932:SF5">
    <property type="entry name" value="RADICAL S-ADENOSYL METHIONINE DOMAIN-CONTAINING PROTEIN 1, MITOCHONDRIAL"/>
    <property type="match status" value="1"/>
</dbReference>
<feature type="domain" description="Radical SAM core" evidence="11">
    <location>
        <begin position="4"/>
        <end position="236"/>
    </location>
</feature>
<comment type="similarity">
    <text evidence="2">Belongs to the anaerobic coproporphyrinogen-III oxidase family. HemW subfamily.</text>
</comment>
<dbReference type="Gene3D" id="3.20.20.70">
    <property type="entry name" value="Aldolase class I"/>
    <property type="match status" value="1"/>
</dbReference>
<protein>
    <recommendedName>
        <fullName evidence="3 10">Heme chaperone HemW</fullName>
    </recommendedName>
</protein>
<organism evidence="12 13">
    <name type="scientific">Aquicella lusitana</name>
    <dbReference type="NCBI Taxonomy" id="254246"/>
    <lineage>
        <taxon>Bacteria</taxon>
        <taxon>Pseudomonadati</taxon>
        <taxon>Pseudomonadota</taxon>
        <taxon>Gammaproteobacteria</taxon>
        <taxon>Legionellales</taxon>
        <taxon>Coxiellaceae</taxon>
        <taxon>Aquicella</taxon>
    </lineage>
</organism>
<dbReference type="AlphaFoldDB" id="A0A370G9R5"/>
<keyword evidence="10" id="KW-0963">Cytoplasm</keyword>
<dbReference type="PANTHER" id="PTHR13932">
    <property type="entry name" value="COPROPORPHYRINIGEN III OXIDASE"/>
    <property type="match status" value="1"/>
</dbReference>
<dbReference type="GO" id="GO:0005737">
    <property type="term" value="C:cytoplasm"/>
    <property type="evidence" value="ECO:0007669"/>
    <property type="project" value="UniProtKB-SubCell"/>
</dbReference>
<keyword evidence="7 10" id="KW-0408">Iron</keyword>
<dbReference type="GO" id="GO:0004109">
    <property type="term" value="F:coproporphyrinogen oxidase activity"/>
    <property type="evidence" value="ECO:0007669"/>
    <property type="project" value="InterPro"/>
</dbReference>
<comment type="caution">
    <text evidence="12">The sequence shown here is derived from an EMBL/GenBank/DDBJ whole genome shotgun (WGS) entry which is preliminary data.</text>
</comment>
<dbReference type="Proteomes" id="UP000254720">
    <property type="component" value="Unassembled WGS sequence"/>
</dbReference>
<keyword evidence="9 10" id="KW-0143">Chaperone</keyword>
<keyword evidence="8 10" id="KW-0411">Iron-sulfur</keyword>
<evidence type="ECO:0000256" key="2">
    <source>
        <dbReference type="ARBA" id="ARBA00006100"/>
    </source>
</evidence>
<name>A0A370G9R5_9COXI</name>
<dbReference type="InterPro" id="IPR010723">
    <property type="entry name" value="HemN_C"/>
</dbReference>
<evidence type="ECO:0000256" key="7">
    <source>
        <dbReference type="ARBA" id="ARBA00023004"/>
    </source>
</evidence>
<keyword evidence="4 10" id="KW-0349">Heme</keyword>
<dbReference type="PROSITE" id="PS51918">
    <property type="entry name" value="RADICAL_SAM"/>
    <property type="match status" value="1"/>
</dbReference>
<keyword evidence="10" id="KW-0004">4Fe-4S</keyword>
<evidence type="ECO:0000256" key="9">
    <source>
        <dbReference type="ARBA" id="ARBA00023186"/>
    </source>
</evidence>
<comment type="subcellular location">
    <subcellularLocation>
        <location evidence="10">Cytoplasm</location>
    </subcellularLocation>
</comment>